<dbReference type="Gene3D" id="3.40.50.720">
    <property type="entry name" value="NAD(P)-binding Rossmann-like Domain"/>
    <property type="match status" value="1"/>
</dbReference>
<dbReference type="Pfam" id="PF00106">
    <property type="entry name" value="adh_short"/>
    <property type="match status" value="1"/>
</dbReference>
<evidence type="ECO:0000313" key="5">
    <source>
        <dbReference type="Proteomes" id="UP001148786"/>
    </source>
</evidence>
<dbReference type="InterPro" id="IPR036291">
    <property type="entry name" value="NAD(P)-bd_dom_sf"/>
</dbReference>
<gene>
    <name evidence="4" type="ORF">NLJ89_g2522</name>
</gene>
<comment type="caution">
    <text evidence="4">The sequence shown here is derived from an EMBL/GenBank/DDBJ whole genome shotgun (WGS) entry which is preliminary data.</text>
</comment>
<keyword evidence="5" id="KW-1185">Reference proteome</keyword>
<dbReference type="OrthoDB" id="9876299at2759"/>
<dbReference type="InterPro" id="IPR051468">
    <property type="entry name" value="Fungal_SecMetab_SDRs"/>
</dbReference>
<dbReference type="EMBL" id="JANKHO010000158">
    <property type="protein sequence ID" value="KAJ3514170.1"/>
    <property type="molecule type" value="Genomic_DNA"/>
</dbReference>
<dbReference type="PANTHER" id="PTHR43544:SF7">
    <property type="entry name" value="NADB-LER2"/>
    <property type="match status" value="1"/>
</dbReference>
<accession>A0A9W8MY16</accession>
<dbReference type="PANTHER" id="PTHR43544">
    <property type="entry name" value="SHORT-CHAIN DEHYDROGENASE/REDUCTASE"/>
    <property type="match status" value="1"/>
</dbReference>
<reference evidence="4" key="1">
    <citation type="submission" date="2022-07" db="EMBL/GenBank/DDBJ databases">
        <title>Genome Sequence of Agrocybe chaxingu.</title>
        <authorList>
            <person name="Buettner E."/>
        </authorList>
    </citation>
    <scope>NUCLEOTIDE SEQUENCE</scope>
    <source>
        <strain evidence="4">MP-N11</strain>
    </source>
</reference>
<keyword evidence="2" id="KW-0521">NADP</keyword>
<dbReference type="InterPro" id="IPR002347">
    <property type="entry name" value="SDR_fam"/>
</dbReference>
<dbReference type="InterPro" id="IPR020904">
    <property type="entry name" value="Sc_DH/Rdtase_CS"/>
</dbReference>
<keyword evidence="3" id="KW-0560">Oxidoreductase</keyword>
<organism evidence="4 5">
    <name type="scientific">Agrocybe chaxingu</name>
    <dbReference type="NCBI Taxonomy" id="84603"/>
    <lineage>
        <taxon>Eukaryota</taxon>
        <taxon>Fungi</taxon>
        <taxon>Dikarya</taxon>
        <taxon>Basidiomycota</taxon>
        <taxon>Agaricomycotina</taxon>
        <taxon>Agaricomycetes</taxon>
        <taxon>Agaricomycetidae</taxon>
        <taxon>Agaricales</taxon>
        <taxon>Agaricineae</taxon>
        <taxon>Strophariaceae</taxon>
        <taxon>Agrocybe</taxon>
    </lineage>
</organism>
<name>A0A9W8MY16_9AGAR</name>
<evidence type="ECO:0000256" key="3">
    <source>
        <dbReference type="ARBA" id="ARBA00023002"/>
    </source>
</evidence>
<dbReference type="GO" id="GO:0016491">
    <property type="term" value="F:oxidoreductase activity"/>
    <property type="evidence" value="ECO:0007669"/>
    <property type="project" value="UniProtKB-KW"/>
</dbReference>
<dbReference type="GO" id="GO:0005737">
    <property type="term" value="C:cytoplasm"/>
    <property type="evidence" value="ECO:0007669"/>
    <property type="project" value="TreeGrafter"/>
</dbReference>
<evidence type="ECO:0000256" key="1">
    <source>
        <dbReference type="ARBA" id="ARBA00006484"/>
    </source>
</evidence>
<sequence>MSATKVYLVTGANRGIGLGLVHELATRHKDVVVYAGVRDTANASSLQELSTKFPGKIEIVPFVAGDEAVNQALAKTIQDKHGYLDVVIGNAGTIEYMGNADETPIDIFRKHMEVNTTGVLVLFQALASLLKASTSTPKFVPISSGAGSLTALIHAPLGFTAYGASKAAMNFLTRKIHYENEWLVAFPLAPGLVNTDMGSKVRVMDKTGIMGSLQDEMMMSVEEASVALVNLIDNSTREKQGGEFLKVDGETVPW</sequence>
<dbReference type="AlphaFoldDB" id="A0A9W8MY16"/>
<comment type="similarity">
    <text evidence="1">Belongs to the short-chain dehydrogenases/reductases (SDR) family.</text>
</comment>
<protein>
    <recommendedName>
        <fullName evidence="6">NAD(P)-binding protein</fullName>
    </recommendedName>
</protein>
<dbReference type="PRINTS" id="PR00081">
    <property type="entry name" value="GDHRDH"/>
</dbReference>
<dbReference type="SUPFAM" id="SSF51735">
    <property type="entry name" value="NAD(P)-binding Rossmann-fold domains"/>
    <property type="match status" value="1"/>
</dbReference>
<evidence type="ECO:0000256" key="2">
    <source>
        <dbReference type="ARBA" id="ARBA00022857"/>
    </source>
</evidence>
<dbReference type="Proteomes" id="UP001148786">
    <property type="component" value="Unassembled WGS sequence"/>
</dbReference>
<proteinExistence type="inferred from homology"/>
<dbReference type="PROSITE" id="PS00061">
    <property type="entry name" value="ADH_SHORT"/>
    <property type="match status" value="1"/>
</dbReference>
<evidence type="ECO:0008006" key="6">
    <source>
        <dbReference type="Google" id="ProtNLM"/>
    </source>
</evidence>
<evidence type="ECO:0000313" key="4">
    <source>
        <dbReference type="EMBL" id="KAJ3514170.1"/>
    </source>
</evidence>